<dbReference type="InterPro" id="IPR036291">
    <property type="entry name" value="NAD(P)-bd_dom_sf"/>
</dbReference>
<name>A0ABP8ARC2_9ACTN</name>
<feature type="region of interest" description="Disordered" evidence="1">
    <location>
        <begin position="92"/>
        <end position="116"/>
    </location>
</feature>
<comment type="caution">
    <text evidence="2">The sequence shown here is derived from an EMBL/GenBank/DDBJ whole genome shotgun (WGS) entry which is preliminary data.</text>
</comment>
<sequence>MGTYAVTGSASGMGAAVTERLRSAGHSVIDVDLRDADLIADLATPQGRSAAAAGILERSGGVLDGAVVAAGIGPRPLALRQLPRYLRRWRAFSRPSSPDHTEPLRGSPSGDLSEPA</sequence>
<dbReference type="SUPFAM" id="SSF51735">
    <property type="entry name" value="NAD(P)-binding Rossmann-fold domains"/>
    <property type="match status" value="1"/>
</dbReference>
<gene>
    <name evidence="2" type="ORF">GCM10022252_24190</name>
</gene>
<organism evidence="2 3">
    <name type="scientific">Streptosporangium oxazolinicum</name>
    <dbReference type="NCBI Taxonomy" id="909287"/>
    <lineage>
        <taxon>Bacteria</taxon>
        <taxon>Bacillati</taxon>
        <taxon>Actinomycetota</taxon>
        <taxon>Actinomycetes</taxon>
        <taxon>Streptosporangiales</taxon>
        <taxon>Streptosporangiaceae</taxon>
        <taxon>Streptosporangium</taxon>
    </lineage>
</organism>
<dbReference type="RefSeq" id="WP_344917876.1">
    <property type="nucleotide sequence ID" value="NZ_BAABAQ010000003.1"/>
</dbReference>
<keyword evidence="3" id="KW-1185">Reference proteome</keyword>
<dbReference type="EMBL" id="BAABAQ010000003">
    <property type="protein sequence ID" value="GAA4188619.1"/>
    <property type="molecule type" value="Genomic_DNA"/>
</dbReference>
<accession>A0ABP8ARC2</accession>
<reference evidence="3" key="1">
    <citation type="journal article" date="2019" name="Int. J. Syst. Evol. Microbiol.">
        <title>The Global Catalogue of Microorganisms (GCM) 10K type strain sequencing project: providing services to taxonomists for standard genome sequencing and annotation.</title>
        <authorList>
            <consortium name="The Broad Institute Genomics Platform"/>
            <consortium name="The Broad Institute Genome Sequencing Center for Infectious Disease"/>
            <person name="Wu L."/>
            <person name="Ma J."/>
        </authorList>
    </citation>
    <scope>NUCLEOTIDE SEQUENCE [LARGE SCALE GENOMIC DNA]</scope>
    <source>
        <strain evidence="3">JCM 17388</strain>
    </source>
</reference>
<dbReference type="Proteomes" id="UP001501251">
    <property type="component" value="Unassembled WGS sequence"/>
</dbReference>
<protein>
    <submittedName>
        <fullName evidence="2">Uncharacterized protein</fullName>
    </submittedName>
</protein>
<proteinExistence type="predicted"/>
<evidence type="ECO:0000313" key="2">
    <source>
        <dbReference type="EMBL" id="GAA4188619.1"/>
    </source>
</evidence>
<dbReference type="Gene3D" id="3.40.50.720">
    <property type="entry name" value="NAD(P)-binding Rossmann-like Domain"/>
    <property type="match status" value="1"/>
</dbReference>
<evidence type="ECO:0000313" key="3">
    <source>
        <dbReference type="Proteomes" id="UP001501251"/>
    </source>
</evidence>
<evidence type="ECO:0000256" key="1">
    <source>
        <dbReference type="SAM" id="MobiDB-lite"/>
    </source>
</evidence>